<organism evidence="2 3">
    <name type="scientific">Actinoplanes derwentensis</name>
    <dbReference type="NCBI Taxonomy" id="113562"/>
    <lineage>
        <taxon>Bacteria</taxon>
        <taxon>Bacillati</taxon>
        <taxon>Actinomycetota</taxon>
        <taxon>Actinomycetes</taxon>
        <taxon>Micromonosporales</taxon>
        <taxon>Micromonosporaceae</taxon>
        <taxon>Actinoplanes</taxon>
    </lineage>
</organism>
<feature type="compositionally biased region" description="Low complexity" evidence="1">
    <location>
        <begin position="161"/>
        <end position="180"/>
    </location>
</feature>
<feature type="compositionally biased region" description="Low complexity" evidence="1">
    <location>
        <begin position="23"/>
        <end position="55"/>
    </location>
</feature>
<keyword evidence="3" id="KW-1185">Reference proteome</keyword>
<dbReference type="STRING" id="113562.SAMN04489716_1640"/>
<proteinExistence type="predicted"/>
<dbReference type="InterPro" id="IPR008160">
    <property type="entry name" value="Collagen"/>
</dbReference>
<dbReference type="Pfam" id="PF01391">
    <property type="entry name" value="Collagen"/>
    <property type="match status" value="2"/>
</dbReference>
<gene>
    <name evidence="2" type="ORF">SAMN04489716_1640</name>
</gene>
<evidence type="ECO:0000313" key="2">
    <source>
        <dbReference type="EMBL" id="SDS79725.1"/>
    </source>
</evidence>
<accession>A0A1H1V4U9</accession>
<evidence type="ECO:0000313" key="3">
    <source>
        <dbReference type="Proteomes" id="UP000198688"/>
    </source>
</evidence>
<dbReference type="PANTHER" id="PTHR24023:SF1095">
    <property type="entry name" value="EGF-LIKE DOMAIN-CONTAINING PROTEIN"/>
    <property type="match status" value="1"/>
</dbReference>
<feature type="compositionally biased region" description="Polar residues" evidence="1">
    <location>
        <begin position="181"/>
        <end position="190"/>
    </location>
</feature>
<feature type="compositionally biased region" description="Low complexity" evidence="1">
    <location>
        <begin position="61"/>
        <end position="153"/>
    </location>
</feature>
<dbReference type="GO" id="GO:0030020">
    <property type="term" value="F:extracellular matrix structural constituent conferring tensile strength"/>
    <property type="evidence" value="ECO:0007669"/>
    <property type="project" value="TreeGrafter"/>
</dbReference>
<sequence>MSEIEIVEILEGTPGPRGEKGDPGAASTVPGPAGPAGVAGPPGPTGAASTVAGPMGPAGPVGPQGVAGVTGPTGSQGPTGLTGPTGPAGSTGATGPAGPTGAASTVPGPIGPAGATGPAGPTGPAGADSTVPGPAGATGATGPQGLTGATGPQGIQGVKGDTGNTGATGSTGATGPQGSPNTLSIGTVTKISAGGTPTASVTGTAPNQTLNLGLVTGDGGAAGGSLTYTVIGSGSSAVSATTGNLYVIDTSTSVRQVNLPGSPAAGATVAFKKATSDLNYITITDPSSYTIDGEANLRLFGRDQTVTLMWSGSTATGWKVVNKANPAPTQYIPSLGVYGSNWQSNQILSGLAQGANMSLAAGTAYYVPVWNPTPCRISTVGLQLQSNFGGSALYAGVFSCSTTNASMPGALLGSGNLDDSVAGFRQSTLGGTPVTVPAGWNFIAWLAIGGAASVVSAVGTPAWAGHVNSSTFIPATCATKSGQVTLVSNPASPGLVSGVGSCPASLYFVS</sequence>
<protein>
    <submittedName>
        <fullName evidence="2">Collagen triple helix repeat-containing protein</fullName>
    </submittedName>
</protein>
<feature type="region of interest" description="Disordered" evidence="1">
    <location>
        <begin position="9"/>
        <end position="190"/>
    </location>
</feature>
<evidence type="ECO:0000256" key="1">
    <source>
        <dbReference type="SAM" id="MobiDB-lite"/>
    </source>
</evidence>
<dbReference type="PANTHER" id="PTHR24023">
    <property type="entry name" value="COLLAGEN ALPHA"/>
    <property type="match status" value="1"/>
</dbReference>
<dbReference type="GO" id="GO:0005615">
    <property type="term" value="C:extracellular space"/>
    <property type="evidence" value="ECO:0007669"/>
    <property type="project" value="TreeGrafter"/>
</dbReference>
<reference evidence="2 3" key="1">
    <citation type="submission" date="2016-10" db="EMBL/GenBank/DDBJ databases">
        <authorList>
            <person name="de Groot N.N."/>
        </authorList>
    </citation>
    <scope>NUCLEOTIDE SEQUENCE [LARGE SCALE GENOMIC DNA]</scope>
    <source>
        <strain evidence="2 3">DSM 43941</strain>
    </source>
</reference>
<dbReference type="EMBL" id="LT629758">
    <property type="protein sequence ID" value="SDS79725.1"/>
    <property type="molecule type" value="Genomic_DNA"/>
</dbReference>
<name>A0A1H1V4U9_9ACTN</name>
<dbReference type="Proteomes" id="UP000198688">
    <property type="component" value="Chromosome I"/>
</dbReference>
<dbReference type="GO" id="GO:0031012">
    <property type="term" value="C:extracellular matrix"/>
    <property type="evidence" value="ECO:0007669"/>
    <property type="project" value="TreeGrafter"/>
</dbReference>
<dbReference type="AlphaFoldDB" id="A0A1H1V4U9"/>
<dbReference type="InterPro" id="IPR050149">
    <property type="entry name" value="Collagen_superfamily"/>
</dbReference>
<dbReference type="GO" id="GO:0030198">
    <property type="term" value="P:extracellular matrix organization"/>
    <property type="evidence" value="ECO:0007669"/>
    <property type="project" value="TreeGrafter"/>
</dbReference>
<keyword evidence="2" id="KW-0176">Collagen</keyword>